<evidence type="ECO:0000313" key="7">
    <source>
        <dbReference type="EMBL" id="CAL6046788.1"/>
    </source>
</evidence>
<proteinExistence type="predicted"/>
<evidence type="ECO:0000313" key="6">
    <source>
        <dbReference type="EMBL" id="CAI9933945.1"/>
    </source>
</evidence>
<comment type="caution">
    <text evidence="6">The sequence shown here is derived from an EMBL/GenBank/DDBJ whole genome shotgun (WGS) entry which is preliminary data.</text>
</comment>
<reference evidence="6" key="1">
    <citation type="submission" date="2023-06" db="EMBL/GenBank/DDBJ databases">
        <authorList>
            <person name="Kurt Z."/>
        </authorList>
    </citation>
    <scope>NUCLEOTIDE SEQUENCE</scope>
</reference>
<dbReference type="SUPFAM" id="SSF57667">
    <property type="entry name" value="beta-beta-alpha zinc fingers"/>
    <property type="match status" value="1"/>
</dbReference>
<gene>
    <name evidence="6" type="ORF">HINF_LOCUS21590</name>
    <name evidence="7" type="ORF">HINF_LOCUS41894</name>
</gene>
<evidence type="ECO:0000256" key="4">
    <source>
        <dbReference type="PROSITE-ProRule" id="PRU00042"/>
    </source>
</evidence>
<evidence type="ECO:0000256" key="2">
    <source>
        <dbReference type="ARBA" id="ARBA00022771"/>
    </source>
</evidence>
<keyword evidence="1" id="KW-0479">Metal-binding</keyword>
<dbReference type="EMBL" id="CATOUU010000554">
    <property type="protein sequence ID" value="CAI9933945.1"/>
    <property type="molecule type" value="Genomic_DNA"/>
</dbReference>
<dbReference type="InterPro" id="IPR013087">
    <property type="entry name" value="Znf_C2H2_type"/>
</dbReference>
<dbReference type="AlphaFoldDB" id="A0AA86P8N9"/>
<evidence type="ECO:0000256" key="1">
    <source>
        <dbReference type="ARBA" id="ARBA00022723"/>
    </source>
</evidence>
<dbReference type="InterPro" id="IPR022755">
    <property type="entry name" value="Znf_C2H2_jaz"/>
</dbReference>
<feature type="domain" description="C2H2-type" evidence="5">
    <location>
        <begin position="115"/>
        <end position="144"/>
    </location>
</feature>
<evidence type="ECO:0000259" key="5">
    <source>
        <dbReference type="PROSITE" id="PS50157"/>
    </source>
</evidence>
<keyword evidence="8" id="KW-1185">Reference proteome</keyword>
<evidence type="ECO:0000313" key="8">
    <source>
        <dbReference type="Proteomes" id="UP001642409"/>
    </source>
</evidence>
<dbReference type="InterPro" id="IPR003604">
    <property type="entry name" value="Matrin/U1-like-C_Znf_C2H2"/>
</dbReference>
<protein>
    <submittedName>
        <fullName evidence="6">C2H2-type zinc finger domain-containing protein</fullName>
    </submittedName>
    <submittedName>
        <fullName evidence="7">C2H2-type_zinc finger domain-containing protein</fullName>
    </submittedName>
</protein>
<evidence type="ECO:0000256" key="3">
    <source>
        <dbReference type="ARBA" id="ARBA00022833"/>
    </source>
</evidence>
<dbReference type="SMART" id="SM00355">
    <property type="entry name" value="ZnF_C2H2"/>
    <property type="match status" value="2"/>
</dbReference>
<sequence>MSVFESSESASTTVQKQTNIQEEPFSHKFVVVMKPVPCTICNCQLKTREEQVEHYHSEAHISKLQQKYAQKCGEVWKKQENNQQVDNLEVEIINVNLDESNNELSGISNLGSLEYECGCCSQRFKNQNALQAHLNTKKHRKNAEAEKGLVIEPNNNFVEETIE</sequence>
<dbReference type="PROSITE" id="PS00028">
    <property type="entry name" value="ZINC_FINGER_C2H2_1"/>
    <property type="match status" value="1"/>
</dbReference>
<dbReference type="SMART" id="SM00451">
    <property type="entry name" value="ZnF_U1"/>
    <property type="match status" value="2"/>
</dbReference>
<name>A0AA86P8N9_9EUKA</name>
<dbReference type="InterPro" id="IPR036236">
    <property type="entry name" value="Znf_C2H2_sf"/>
</dbReference>
<keyword evidence="2 4" id="KW-0863">Zinc-finger</keyword>
<keyword evidence="3" id="KW-0862">Zinc</keyword>
<dbReference type="Pfam" id="PF12171">
    <property type="entry name" value="zf-C2H2_jaz"/>
    <property type="match status" value="1"/>
</dbReference>
<accession>A0AA86P8N9</accession>
<dbReference type="EMBL" id="CAXDID020000169">
    <property type="protein sequence ID" value="CAL6046788.1"/>
    <property type="molecule type" value="Genomic_DNA"/>
</dbReference>
<dbReference type="Proteomes" id="UP001642409">
    <property type="component" value="Unassembled WGS sequence"/>
</dbReference>
<dbReference type="Gene3D" id="3.30.160.60">
    <property type="entry name" value="Classic Zinc Finger"/>
    <property type="match status" value="1"/>
</dbReference>
<organism evidence="6">
    <name type="scientific">Hexamita inflata</name>
    <dbReference type="NCBI Taxonomy" id="28002"/>
    <lineage>
        <taxon>Eukaryota</taxon>
        <taxon>Metamonada</taxon>
        <taxon>Diplomonadida</taxon>
        <taxon>Hexamitidae</taxon>
        <taxon>Hexamitinae</taxon>
        <taxon>Hexamita</taxon>
    </lineage>
</organism>
<dbReference type="PROSITE" id="PS50157">
    <property type="entry name" value="ZINC_FINGER_C2H2_2"/>
    <property type="match status" value="1"/>
</dbReference>
<reference evidence="7 8" key="2">
    <citation type="submission" date="2024-07" db="EMBL/GenBank/DDBJ databases">
        <authorList>
            <person name="Akdeniz Z."/>
        </authorList>
    </citation>
    <scope>NUCLEOTIDE SEQUENCE [LARGE SCALE GENOMIC DNA]</scope>
</reference>
<dbReference type="GO" id="GO:0008270">
    <property type="term" value="F:zinc ion binding"/>
    <property type="evidence" value="ECO:0007669"/>
    <property type="project" value="UniProtKB-KW"/>
</dbReference>
<dbReference type="GO" id="GO:0003676">
    <property type="term" value="F:nucleic acid binding"/>
    <property type="evidence" value="ECO:0007669"/>
    <property type="project" value="InterPro"/>
</dbReference>